<evidence type="ECO:0000259" key="6">
    <source>
        <dbReference type="Pfam" id="PF14833"/>
    </source>
</evidence>
<feature type="active site" evidence="4">
    <location>
        <position position="169"/>
    </location>
</feature>
<reference evidence="7" key="2">
    <citation type="submission" date="2020-09" db="EMBL/GenBank/DDBJ databases">
        <authorList>
            <person name="Sun Q."/>
            <person name="Ohkuma M."/>
        </authorList>
    </citation>
    <scope>NUCLEOTIDE SEQUENCE</scope>
    <source>
        <strain evidence="7">JCM 3035</strain>
    </source>
</reference>
<dbReference type="AlphaFoldDB" id="A0A917VBD3"/>
<protein>
    <submittedName>
        <fullName evidence="7">Oxidoreductase</fullName>
    </submittedName>
</protein>
<proteinExistence type="inferred from homology"/>
<dbReference type="InterPro" id="IPR029154">
    <property type="entry name" value="HIBADH-like_NADP-bd"/>
</dbReference>
<comment type="similarity">
    <text evidence="1">Belongs to the HIBADH-related family.</text>
</comment>
<keyword evidence="2" id="KW-0560">Oxidoreductase</keyword>
<evidence type="ECO:0000256" key="2">
    <source>
        <dbReference type="ARBA" id="ARBA00023002"/>
    </source>
</evidence>
<name>A0A917VBD3_9ACTN</name>
<evidence type="ECO:0000256" key="1">
    <source>
        <dbReference type="ARBA" id="ARBA00009080"/>
    </source>
</evidence>
<dbReference type="InterPro" id="IPR006115">
    <property type="entry name" value="6PGDH_NADP-bd"/>
</dbReference>
<evidence type="ECO:0000313" key="8">
    <source>
        <dbReference type="Proteomes" id="UP000637788"/>
    </source>
</evidence>
<evidence type="ECO:0000259" key="5">
    <source>
        <dbReference type="Pfam" id="PF03446"/>
    </source>
</evidence>
<dbReference type="InterPro" id="IPR015815">
    <property type="entry name" value="HIBADH-related"/>
</dbReference>
<dbReference type="InterPro" id="IPR013328">
    <property type="entry name" value="6PGD_dom2"/>
</dbReference>
<sequence length="304" mass="31374">MSVATVGFIGLGNMGGALAVNLVQRGHHVVAHDAAGPGRAPAGAAFAKDVAEVARRARTVVFSLPDGQISEKVAREVAETAGRRAGYIVDTSTVGVAAARRIAEVLAAEGIGYTDAPVSGGVAGARARTLTVMYAAPDGVCAAVEPVLADLSDRRRRVGDRQGMAQALKLANNFLSAAALAATSEAVAFGRAAGLDPELLLDVVNASSGRSGATEDKFPRHVLTGHYDSGFANSLMAKDVDLYLRTAAELDVPDEVGALVGALWRRFADAEPGADFTRVYPFVEAHGGIRNGDGRSLASPQSRE</sequence>
<dbReference type="Gene3D" id="3.40.50.720">
    <property type="entry name" value="NAD(P)-binding Rossmann-like Domain"/>
    <property type="match status" value="1"/>
</dbReference>
<keyword evidence="8" id="KW-1185">Reference proteome</keyword>
<evidence type="ECO:0000256" key="3">
    <source>
        <dbReference type="ARBA" id="ARBA00023027"/>
    </source>
</evidence>
<dbReference type="PANTHER" id="PTHR22981">
    <property type="entry name" value="3-HYDROXYISOBUTYRATE DEHYDROGENASE-RELATED"/>
    <property type="match status" value="1"/>
</dbReference>
<dbReference type="GO" id="GO:0051287">
    <property type="term" value="F:NAD binding"/>
    <property type="evidence" value="ECO:0007669"/>
    <property type="project" value="InterPro"/>
</dbReference>
<dbReference type="Pfam" id="PF03446">
    <property type="entry name" value="NAD_binding_2"/>
    <property type="match status" value="1"/>
</dbReference>
<gene>
    <name evidence="7" type="ORF">GCM10010094_19620</name>
</gene>
<evidence type="ECO:0000313" key="7">
    <source>
        <dbReference type="EMBL" id="GGK59381.1"/>
    </source>
</evidence>
<keyword evidence="3" id="KW-0520">NAD</keyword>
<dbReference type="InterPro" id="IPR008927">
    <property type="entry name" value="6-PGluconate_DH-like_C_sf"/>
</dbReference>
<dbReference type="GO" id="GO:0050661">
    <property type="term" value="F:NADP binding"/>
    <property type="evidence" value="ECO:0007669"/>
    <property type="project" value="InterPro"/>
</dbReference>
<comment type="caution">
    <text evidence="7">The sequence shown here is derived from an EMBL/GenBank/DDBJ whole genome shotgun (WGS) entry which is preliminary data.</text>
</comment>
<dbReference type="Gene3D" id="1.10.1040.10">
    <property type="entry name" value="N-(1-d-carboxylethyl)-l-norvaline Dehydrogenase, domain 2"/>
    <property type="match status" value="1"/>
</dbReference>
<dbReference type="PIRSF" id="PIRSF000103">
    <property type="entry name" value="HIBADH"/>
    <property type="match status" value="1"/>
</dbReference>
<dbReference type="SUPFAM" id="SSF51735">
    <property type="entry name" value="NAD(P)-binding Rossmann-fold domains"/>
    <property type="match status" value="1"/>
</dbReference>
<dbReference type="Proteomes" id="UP000637788">
    <property type="component" value="Unassembled WGS sequence"/>
</dbReference>
<dbReference type="SUPFAM" id="SSF48179">
    <property type="entry name" value="6-phosphogluconate dehydrogenase C-terminal domain-like"/>
    <property type="match status" value="1"/>
</dbReference>
<dbReference type="InterPro" id="IPR036291">
    <property type="entry name" value="NAD(P)-bd_dom_sf"/>
</dbReference>
<reference evidence="7" key="1">
    <citation type="journal article" date="2014" name="Int. J. Syst. Evol. Microbiol.">
        <title>Complete genome sequence of Corynebacterium casei LMG S-19264T (=DSM 44701T), isolated from a smear-ripened cheese.</title>
        <authorList>
            <consortium name="US DOE Joint Genome Institute (JGI-PGF)"/>
            <person name="Walter F."/>
            <person name="Albersmeier A."/>
            <person name="Kalinowski J."/>
            <person name="Ruckert C."/>
        </authorList>
    </citation>
    <scope>NUCLEOTIDE SEQUENCE</scope>
    <source>
        <strain evidence="7">JCM 3035</strain>
    </source>
</reference>
<dbReference type="GO" id="GO:0016616">
    <property type="term" value="F:oxidoreductase activity, acting on the CH-OH group of donors, NAD or NADP as acceptor"/>
    <property type="evidence" value="ECO:0007669"/>
    <property type="project" value="TreeGrafter"/>
</dbReference>
<feature type="domain" description="3-hydroxyisobutyrate dehydrogenase-like NAD-binding" evidence="6">
    <location>
        <begin position="163"/>
        <end position="280"/>
    </location>
</feature>
<dbReference type="Pfam" id="PF14833">
    <property type="entry name" value="NAD_binding_11"/>
    <property type="match status" value="1"/>
</dbReference>
<evidence type="ECO:0000256" key="4">
    <source>
        <dbReference type="PIRSR" id="PIRSR000103-1"/>
    </source>
</evidence>
<dbReference type="PANTHER" id="PTHR22981:SF7">
    <property type="entry name" value="3-HYDROXYISOBUTYRATE DEHYDROGENASE, MITOCHONDRIAL"/>
    <property type="match status" value="1"/>
</dbReference>
<organism evidence="7 8">
    <name type="scientific">Streptomyces flaveus</name>
    <dbReference type="NCBI Taxonomy" id="66370"/>
    <lineage>
        <taxon>Bacteria</taxon>
        <taxon>Bacillati</taxon>
        <taxon>Actinomycetota</taxon>
        <taxon>Actinomycetes</taxon>
        <taxon>Kitasatosporales</taxon>
        <taxon>Streptomycetaceae</taxon>
        <taxon>Streptomyces</taxon>
        <taxon>Streptomyces aurantiacus group</taxon>
    </lineage>
</organism>
<accession>A0A917VBD3</accession>
<dbReference type="EMBL" id="BMPQ01000004">
    <property type="protein sequence ID" value="GGK59381.1"/>
    <property type="molecule type" value="Genomic_DNA"/>
</dbReference>
<feature type="domain" description="6-phosphogluconate dehydrogenase NADP-binding" evidence="5">
    <location>
        <begin position="5"/>
        <end position="153"/>
    </location>
</feature>